<dbReference type="Gene3D" id="3.40.190.10">
    <property type="entry name" value="Periplasmic binding protein-like II"/>
    <property type="match status" value="2"/>
</dbReference>
<proteinExistence type="inferred from homology"/>
<dbReference type="GO" id="GO:0016740">
    <property type="term" value="F:transferase activity"/>
    <property type="evidence" value="ECO:0007669"/>
    <property type="project" value="UniProtKB-KW"/>
</dbReference>
<comment type="similarity">
    <text evidence="3">Belongs to the NMT1/THI5 family.</text>
</comment>
<name>A0A938YF18_9ACTN</name>
<dbReference type="GO" id="GO:0046872">
    <property type="term" value="F:metal ion binding"/>
    <property type="evidence" value="ECO:0007669"/>
    <property type="project" value="UniProtKB-KW"/>
</dbReference>
<evidence type="ECO:0000256" key="6">
    <source>
        <dbReference type="ARBA" id="ARBA00022723"/>
    </source>
</evidence>
<reference evidence="14" key="1">
    <citation type="submission" date="2021-01" db="EMBL/GenBank/DDBJ databases">
        <title>YIM 132084 draft genome.</title>
        <authorList>
            <person name="An D."/>
        </authorList>
    </citation>
    <scope>NUCLEOTIDE SEQUENCE</scope>
    <source>
        <strain evidence="14">YIM 132084</strain>
    </source>
</reference>
<dbReference type="Pfam" id="PF09084">
    <property type="entry name" value="NMT1"/>
    <property type="match status" value="1"/>
</dbReference>
<evidence type="ECO:0000256" key="11">
    <source>
        <dbReference type="ARBA" id="ARBA00048179"/>
    </source>
</evidence>
<dbReference type="InterPro" id="IPR027939">
    <property type="entry name" value="NMT1/THI5"/>
</dbReference>
<evidence type="ECO:0000256" key="9">
    <source>
        <dbReference type="ARBA" id="ARBA00023004"/>
    </source>
</evidence>
<evidence type="ECO:0000313" key="15">
    <source>
        <dbReference type="Proteomes" id="UP000663792"/>
    </source>
</evidence>
<keyword evidence="5" id="KW-0808">Transferase</keyword>
<keyword evidence="7" id="KW-0663">Pyridoxal phosphate</keyword>
<dbReference type="Proteomes" id="UP000663792">
    <property type="component" value="Unassembled WGS sequence"/>
</dbReference>
<evidence type="ECO:0000259" key="13">
    <source>
        <dbReference type="Pfam" id="PF09084"/>
    </source>
</evidence>
<evidence type="ECO:0000256" key="5">
    <source>
        <dbReference type="ARBA" id="ARBA00022679"/>
    </source>
</evidence>
<evidence type="ECO:0000256" key="4">
    <source>
        <dbReference type="ARBA" id="ARBA00011738"/>
    </source>
</evidence>
<feature type="domain" description="SsuA/THI5-like" evidence="13">
    <location>
        <begin position="68"/>
        <end position="280"/>
    </location>
</feature>
<evidence type="ECO:0000256" key="1">
    <source>
        <dbReference type="ARBA" id="ARBA00003469"/>
    </source>
</evidence>
<dbReference type="AlphaFoldDB" id="A0A938YF18"/>
<evidence type="ECO:0000256" key="7">
    <source>
        <dbReference type="ARBA" id="ARBA00022898"/>
    </source>
</evidence>
<dbReference type="PANTHER" id="PTHR31528:SF1">
    <property type="entry name" value="4-AMINO-5-HYDROXYMETHYL-2-METHYLPYRIMIDINE PHOSPHATE SYNTHASE THI11-RELATED"/>
    <property type="match status" value="1"/>
</dbReference>
<evidence type="ECO:0000256" key="3">
    <source>
        <dbReference type="ARBA" id="ARBA00009406"/>
    </source>
</evidence>
<protein>
    <recommendedName>
        <fullName evidence="10">Thiamine pyrimidine synthase</fullName>
    </recommendedName>
</protein>
<accession>A0A938YF18</accession>
<sequence length="366" mass="38937">MPASPHPTVRSTRRRRSVRSITVVTTLAALLLSGCGGSPSSSNGPDSGSGSGDTERTTVRFALDWTPNTNHTGLYVAQQRGWFADAGLDVEILPYTSASPDTLVDSGAADFGISYQESSTMSQAAGAQVVSVLAVLQHWATAIAVRADRDDIASPRDLDGLTYAGFGEPSEVPQLRQVIRSDGGTGEFTAVVLGTSAYEALYSGRADFTIPFVAWEGLEAERSGAPLKWFQYRDFGFPDAYAVIIDGNRDWLGQYPEAADAFVGALQRGYQFAADDPDAAAQLLIDANPGVFSDEDLVRDSQRMLAADLMRDGDGVVGTQTAAQWQDYGQFLYDAGLLVGPDGEPLSAEPDFAGMFTDAHLPVTGN</sequence>
<evidence type="ECO:0000313" key="14">
    <source>
        <dbReference type="EMBL" id="MBM9467227.1"/>
    </source>
</evidence>
<comment type="caution">
    <text evidence="14">The sequence shown here is derived from an EMBL/GenBank/DDBJ whole genome shotgun (WGS) entry which is preliminary data.</text>
</comment>
<dbReference type="SUPFAM" id="SSF53850">
    <property type="entry name" value="Periplasmic binding protein-like II"/>
    <property type="match status" value="1"/>
</dbReference>
<feature type="region of interest" description="Disordered" evidence="12">
    <location>
        <begin position="35"/>
        <end position="55"/>
    </location>
</feature>
<evidence type="ECO:0000256" key="12">
    <source>
        <dbReference type="SAM" id="MobiDB-lite"/>
    </source>
</evidence>
<feature type="compositionally biased region" description="Low complexity" evidence="12">
    <location>
        <begin position="35"/>
        <end position="48"/>
    </location>
</feature>
<dbReference type="PANTHER" id="PTHR31528">
    <property type="entry name" value="4-AMINO-5-HYDROXYMETHYL-2-METHYLPYRIMIDINE PHOSPHATE SYNTHASE THI11-RELATED"/>
    <property type="match status" value="1"/>
</dbReference>
<comment type="subunit">
    <text evidence="4">Homodimer.</text>
</comment>
<dbReference type="InterPro" id="IPR015168">
    <property type="entry name" value="SsuA/THI5"/>
</dbReference>
<organism evidence="14 15">
    <name type="scientific">Nakamurella leprariae</name>
    <dbReference type="NCBI Taxonomy" id="2803911"/>
    <lineage>
        <taxon>Bacteria</taxon>
        <taxon>Bacillati</taxon>
        <taxon>Actinomycetota</taxon>
        <taxon>Actinomycetes</taxon>
        <taxon>Nakamurellales</taxon>
        <taxon>Nakamurellaceae</taxon>
        <taxon>Nakamurella</taxon>
    </lineage>
</organism>
<evidence type="ECO:0000256" key="10">
    <source>
        <dbReference type="ARBA" id="ARBA00033171"/>
    </source>
</evidence>
<dbReference type="EMBL" id="JAERWK010000010">
    <property type="protein sequence ID" value="MBM9467227.1"/>
    <property type="molecule type" value="Genomic_DNA"/>
</dbReference>
<keyword evidence="6" id="KW-0479">Metal-binding</keyword>
<comment type="pathway">
    <text evidence="2">Cofactor biosynthesis; thiamine diphosphate biosynthesis.</text>
</comment>
<gene>
    <name evidence="14" type="ORF">JL106_08045</name>
</gene>
<comment type="function">
    <text evidence="1">Responsible for the formation of the pyrimidine heterocycle in the thiamine biosynthesis pathway. Catalyzes the formation of hydroxymethylpyrimidine phosphate (HMP-P) from histidine and pyridoxal phosphate (PLP). The protein uses PLP and the active site histidine to form HMP-P, generating an inactive enzyme. The enzyme can only undergo a single turnover, which suggests it is a suicide enzyme.</text>
</comment>
<keyword evidence="8" id="KW-0784">Thiamine biosynthesis</keyword>
<evidence type="ECO:0000256" key="2">
    <source>
        <dbReference type="ARBA" id="ARBA00004948"/>
    </source>
</evidence>
<keyword evidence="15" id="KW-1185">Reference proteome</keyword>
<keyword evidence="9" id="KW-0408">Iron</keyword>
<dbReference type="GO" id="GO:0009228">
    <property type="term" value="P:thiamine biosynthetic process"/>
    <property type="evidence" value="ECO:0007669"/>
    <property type="project" value="UniProtKB-KW"/>
</dbReference>
<evidence type="ECO:0000256" key="8">
    <source>
        <dbReference type="ARBA" id="ARBA00022977"/>
    </source>
</evidence>
<comment type="catalytic activity">
    <reaction evidence="11">
        <text>N(6)-(pyridoxal phosphate)-L-lysyl-[4-amino-5-hydroxymethyl-2-methylpyrimidine phosphate synthase] + L-histidyl-[4-amino-5-hydroxymethyl-2-methylpyrimidine phosphate synthase] + 2 Fe(3+) + 4 H2O = L-lysyl-[4-amino-5-hydroxymethyl-2-methylpyrimidine phosphate synthase] + (2S)-2-amino-5-hydroxy-4-oxopentanoyl-[4-amino-5-hydroxymethyl-2-methylpyrimidine phosphate synthase] + 4-amino-2-methyl-5-(phosphooxymethyl)pyrimidine + 3-oxopropanoate + 2 Fe(2+) + 2 H(+)</text>
        <dbReference type="Rhea" id="RHEA:65756"/>
        <dbReference type="Rhea" id="RHEA-COMP:16892"/>
        <dbReference type="Rhea" id="RHEA-COMP:16893"/>
        <dbReference type="Rhea" id="RHEA-COMP:16894"/>
        <dbReference type="Rhea" id="RHEA-COMP:16895"/>
        <dbReference type="ChEBI" id="CHEBI:15377"/>
        <dbReference type="ChEBI" id="CHEBI:15378"/>
        <dbReference type="ChEBI" id="CHEBI:29033"/>
        <dbReference type="ChEBI" id="CHEBI:29034"/>
        <dbReference type="ChEBI" id="CHEBI:29969"/>
        <dbReference type="ChEBI" id="CHEBI:29979"/>
        <dbReference type="ChEBI" id="CHEBI:33190"/>
        <dbReference type="ChEBI" id="CHEBI:58354"/>
        <dbReference type="ChEBI" id="CHEBI:143915"/>
        <dbReference type="ChEBI" id="CHEBI:157692"/>
    </reaction>
    <physiologicalReaction direction="left-to-right" evidence="11">
        <dbReference type="Rhea" id="RHEA:65757"/>
    </physiologicalReaction>
</comment>